<feature type="transmembrane region" description="Helical" evidence="8">
    <location>
        <begin position="351"/>
        <end position="378"/>
    </location>
</feature>
<dbReference type="Pfam" id="PF04547">
    <property type="entry name" value="Anoctamin"/>
    <property type="match status" value="1"/>
</dbReference>
<proteinExistence type="inferred from homology"/>
<comment type="caution">
    <text evidence="8">Lacks conserved residue(s) required for the propagation of feature annotation.</text>
</comment>
<evidence type="ECO:0000313" key="12">
    <source>
        <dbReference type="EMBL" id="CAF1245952.1"/>
    </source>
</evidence>
<feature type="transmembrane region" description="Helical" evidence="8">
    <location>
        <begin position="507"/>
        <end position="534"/>
    </location>
</feature>
<feature type="domain" description="Anoctamin dimerisation" evidence="11">
    <location>
        <begin position="81"/>
        <end position="340"/>
    </location>
</feature>
<dbReference type="AlphaFoldDB" id="A0A814ZTM6"/>
<evidence type="ECO:0000256" key="8">
    <source>
        <dbReference type="RuleBase" id="RU280814"/>
    </source>
</evidence>
<evidence type="ECO:0000256" key="5">
    <source>
        <dbReference type="ARBA" id="ARBA00022989"/>
    </source>
</evidence>
<feature type="region of interest" description="Disordered" evidence="9">
    <location>
        <begin position="940"/>
        <end position="967"/>
    </location>
</feature>
<feature type="region of interest" description="Disordered" evidence="9">
    <location>
        <begin position="50"/>
        <end position="75"/>
    </location>
</feature>
<feature type="transmembrane region" description="Helical" evidence="8">
    <location>
        <begin position="598"/>
        <end position="619"/>
    </location>
</feature>
<evidence type="ECO:0000313" key="13">
    <source>
        <dbReference type="Proteomes" id="UP000663852"/>
    </source>
</evidence>
<comment type="subcellular location">
    <subcellularLocation>
        <location evidence="1">Cell membrane</location>
        <topology evidence="1">Multi-pass membrane protein</topology>
    </subcellularLocation>
    <subcellularLocation>
        <location evidence="8">Membrane</location>
        <topology evidence="8">Multi-pass membrane protein</topology>
    </subcellularLocation>
</comment>
<protein>
    <recommendedName>
        <fullName evidence="8">Anoctamin</fullName>
    </recommendedName>
</protein>
<dbReference type="OrthoDB" id="296386at2759"/>
<evidence type="ECO:0000256" key="4">
    <source>
        <dbReference type="ARBA" id="ARBA00022692"/>
    </source>
</evidence>
<evidence type="ECO:0000256" key="2">
    <source>
        <dbReference type="ARBA" id="ARBA00009671"/>
    </source>
</evidence>
<comment type="similarity">
    <text evidence="2 8">Belongs to the anoctamin family.</text>
</comment>
<evidence type="ECO:0000256" key="3">
    <source>
        <dbReference type="ARBA" id="ARBA00022475"/>
    </source>
</evidence>
<feature type="region of interest" description="Disordered" evidence="9">
    <location>
        <begin position="92"/>
        <end position="116"/>
    </location>
</feature>
<keyword evidence="3" id="KW-1003">Cell membrane</keyword>
<feature type="transmembrane region" description="Helical" evidence="8">
    <location>
        <begin position="872"/>
        <end position="893"/>
    </location>
</feature>
<feature type="compositionally biased region" description="Low complexity" evidence="9">
    <location>
        <begin position="944"/>
        <end position="959"/>
    </location>
</feature>
<feature type="compositionally biased region" description="Basic and acidic residues" evidence="9">
    <location>
        <begin position="92"/>
        <end position="102"/>
    </location>
</feature>
<comment type="caution">
    <text evidence="12">The sequence shown here is derived from an EMBL/GenBank/DDBJ whole genome shotgun (WGS) entry which is preliminary data.</text>
</comment>
<dbReference type="InterPro" id="IPR049452">
    <property type="entry name" value="Anoctamin_TM"/>
</dbReference>
<dbReference type="EMBL" id="CAJNOJ010000176">
    <property type="protein sequence ID" value="CAF1245952.1"/>
    <property type="molecule type" value="Genomic_DNA"/>
</dbReference>
<dbReference type="InterPro" id="IPR032394">
    <property type="entry name" value="Anoct_dimer"/>
</dbReference>
<dbReference type="GO" id="GO:0005254">
    <property type="term" value="F:chloride channel activity"/>
    <property type="evidence" value="ECO:0007669"/>
    <property type="project" value="TreeGrafter"/>
</dbReference>
<reference evidence="12" key="1">
    <citation type="submission" date="2021-02" db="EMBL/GenBank/DDBJ databases">
        <authorList>
            <person name="Nowell W R."/>
        </authorList>
    </citation>
    <scope>NUCLEOTIDE SEQUENCE</scope>
</reference>
<keyword evidence="5 8" id="KW-1133">Transmembrane helix</keyword>
<feature type="compositionally biased region" description="Polar residues" evidence="9">
    <location>
        <begin position="56"/>
        <end position="75"/>
    </location>
</feature>
<gene>
    <name evidence="12" type="ORF">EDS130_LOCUS27709</name>
</gene>
<dbReference type="Pfam" id="PF16178">
    <property type="entry name" value="Anoct_dimer"/>
    <property type="match status" value="1"/>
</dbReference>
<dbReference type="GO" id="GO:0046983">
    <property type="term" value="F:protein dimerization activity"/>
    <property type="evidence" value="ECO:0007669"/>
    <property type="project" value="InterPro"/>
</dbReference>
<evidence type="ECO:0000256" key="9">
    <source>
        <dbReference type="SAM" id="MobiDB-lite"/>
    </source>
</evidence>
<dbReference type="InterPro" id="IPR007632">
    <property type="entry name" value="Anoctamin"/>
</dbReference>
<evidence type="ECO:0000256" key="6">
    <source>
        <dbReference type="ARBA" id="ARBA00023136"/>
    </source>
</evidence>
<evidence type="ECO:0000256" key="1">
    <source>
        <dbReference type="ARBA" id="ARBA00004651"/>
    </source>
</evidence>
<dbReference type="GO" id="GO:0005886">
    <property type="term" value="C:plasma membrane"/>
    <property type="evidence" value="ECO:0007669"/>
    <property type="project" value="UniProtKB-SubCell"/>
</dbReference>
<name>A0A814ZTM6_ADIRI</name>
<dbReference type="PANTHER" id="PTHR12308">
    <property type="entry name" value="ANOCTAMIN"/>
    <property type="match status" value="1"/>
</dbReference>
<keyword evidence="7" id="KW-0325">Glycoprotein</keyword>
<organism evidence="12 13">
    <name type="scientific">Adineta ricciae</name>
    <name type="common">Rotifer</name>
    <dbReference type="NCBI Taxonomy" id="249248"/>
    <lineage>
        <taxon>Eukaryota</taxon>
        <taxon>Metazoa</taxon>
        <taxon>Spiralia</taxon>
        <taxon>Gnathifera</taxon>
        <taxon>Rotifera</taxon>
        <taxon>Eurotatoria</taxon>
        <taxon>Bdelloidea</taxon>
        <taxon>Adinetida</taxon>
        <taxon>Adinetidae</taxon>
        <taxon>Adineta</taxon>
    </lineage>
</organism>
<sequence length="967" mass="112729">MLWSGDPVPYKILAPPLDHKTTLFQTISFKMTRIVPLPSLIDDQEMLERNPADDTNAGNQNVQRRQSTLSSSNPKTDLLPIDCILVYDRNDHEKDNDSDDNHQRKKRKNPADRRQKFEDYLAKRQGLIVERINSRSKKVGFVRVHAPFEVLLVIAENMRMRLPIEKIDDDDDDEALLVNQTIHSKWHRFLKWIKKPFYLDPSLKKNDPDYYTAIYSSNVEKFKELFDTLRGSKELYFTPTERSLLTHELLTRAHFDYDVEENQTPSIPLPHIDTTISMERSTKRPGIDRLIAKKVYESYFPLHEPLRNIVTNVDDTDLNDREKLKKHWATMRRCLKFQPLSLIRSYMGEKVAFYFALSGFYNQMLIPPAIVGLIIFIYGAASVVSDQPTSDICGDYGKNTDMCPRCDQTCKFWKLNESCLYSKASYVFDNAATVIFSILMSLWARWFMEFWKRRQAVLQYDWDSINFEEHLEPIRPEFEIKAKKKGEQRINPVTGIKEPYISTKKRIPFYAIAFAVVLFMVAIVCVTVFATIVYRVRMDRILKKDPNLSSRSSIIITVSSAIMNLICSVILSQFYYWIARKLTDFELHKYQSQYDDSLTIKIYLFQFVNFYSSLFYIAFFKGRFNEYPSKYGDSDSGDFTEQCDPAGCLVELSIQFIIIMVGKQIINNLLEFFYAIRRTIARILFDRDEPVPQDQWEIDNKLYDFSSITLIDEYLELVIQFGFVTLFVAAFPLAPLFALCNNIIEIRLDAWKFLSKYKRPIPFKAADIGIWSDIISAISYLAVLTNAMVIAWTSEFIPKMAYRSLEATGGSLNGYVDWTLSYFPLSGYNITGSVPPGAPSNLTFCRYRDFRNDTGPNYDQTAVYWNVTAARLAFIVVFEHVIFFIIYLMQWLVPDVPKYIQNKIDHERYIDQRERWSSKFTEDNLKEAMVALEASTKMMKLPRRNSTSSNNETNENTTRPRSREKVS</sequence>
<keyword evidence="6 8" id="KW-0472">Membrane</keyword>
<feature type="domain" description="Anoctamin transmembrane" evidence="10">
    <location>
        <begin position="343"/>
        <end position="905"/>
    </location>
</feature>
<feature type="transmembrane region" description="Helical" evidence="8">
    <location>
        <begin position="765"/>
        <end position="792"/>
    </location>
</feature>
<keyword evidence="4 8" id="KW-0812">Transmembrane</keyword>
<dbReference type="PANTHER" id="PTHR12308:SF84">
    <property type="entry name" value="ANOCTAMIN"/>
    <property type="match status" value="1"/>
</dbReference>
<feature type="transmembrane region" description="Helical" evidence="8">
    <location>
        <begin position="554"/>
        <end position="578"/>
    </location>
</feature>
<evidence type="ECO:0000259" key="11">
    <source>
        <dbReference type="Pfam" id="PF16178"/>
    </source>
</evidence>
<evidence type="ECO:0000259" key="10">
    <source>
        <dbReference type="Pfam" id="PF04547"/>
    </source>
</evidence>
<feature type="transmembrane region" description="Helical" evidence="8">
    <location>
        <begin position="717"/>
        <end position="744"/>
    </location>
</feature>
<dbReference type="Proteomes" id="UP000663852">
    <property type="component" value="Unassembled WGS sequence"/>
</dbReference>
<accession>A0A814ZTM6</accession>
<evidence type="ECO:0000256" key="7">
    <source>
        <dbReference type="ARBA" id="ARBA00023180"/>
    </source>
</evidence>